<dbReference type="PANTHER" id="PTHR24296">
    <property type="entry name" value="CYTOCHROME P450"/>
    <property type="match status" value="1"/>
</dbReference>
<comment type="caution">
    <text evidence="7">The sequence shown here is derived from an EMBL/GenBank/DDBJ whole genome shotgun (WGS) entry which is preliminary data.</text>
</comment>
<feature type="binding site" description="axial binding residue" evidence="5">
    <location>
        <position position="461"/>
    </location>
    <ligand>
        <name>heme</name>
        <dbReference type="ChEBI" id="CHEBI:30413"/>
    </ligand>
    <ligandPart>
        <name>Fe</name>
        <dbReference type="ChEBI" id="CHEBI:18248"/>
    </ligandPart>
</feature>
<comment type="cofactor">
    <cofactor evidence="5">
        <name>heme</name>
        <dbReference type="ChEBI" id="CHEBI:30413"/>
    </cofactor>
</comment>
<feature type="chain" id="PRO_5043956065" description="Cytochrome P450" evidence="6">
    <location>
        <begin position="24"/>
        <end position="526"/>
    </location>
</feature>
<comment type="similarity">
    <text evidence="1">Belongs to the cytochrome P450 family.</text>
</comment>
<evidence type="ECO:0000256" key="3">
    <source>
        <dbReference type="ARBA" id="ARBA00023002"/>
    </source>
</evidence>
<keyword evidence="5" id="KW-0349">Heme</keyword>
<evidence type="ECO:0000256" key="2">
    <source>
        <dbReference type="ARBA" id="ARBA00022723"/>
    </source>
</evidence>
<dbReference type="PRINTS" id="PR00385">
    <property type="entry name" value="P450"/>
</dbReference>
<dbReference type="EMBL" id="JAMFTS010000005">
    <property type="protein sequence ID" value="KAJ4750788.1"/>
    <property type="molecule type" value="Genomic_DNA"/>
</dbReference>
<protein>
    <recommendedName>
        <fullName evidence="9">Cytochrome P450</fullName>
    </recommendedName>
</protein>
<proteinExistence type="inferred from homology"/>
<dbReference type="Gene3D" id="1.10.630.10">
    <property type="entry name" value="Cytochrome P450"/>
    <property type="match status" value="1"/>
</dbReference>
<dbReference type="Pfam" id="PF00067">
    <property type="entry name" value="p450"/>
    <property type="match status" value="1"/>
</dbReference>
<dbReference type="GO" id="GO:0004497">
    <property type="term" value="F:monooxygenase activity"/>
    <property type="evidence" value="ECO:0007669"/>
    <property type="project" value="InterPro"/>
</dbReference>
<organism evidence="7 8">
    <name type="scientific">Rhynchospora pubera</name>
    <dbReference type="NCBI Taxonomy" id="906938"/>
    <lineage>
        <taxon>Eukaryota</taxon>
        <taxon>Viridiplantae</taxon>
        <taxon>Streptophyta</taxon>
        <taxon>Embryophyta</taxon>
        <taxon>Tracheophyta</taxon>
        <taxon>Spermatophyta</taxon>
        <taxon>Magnoliopsida</taxon>
        <taxon>Liliopsida</taxon>
        <taxon>Poales</taxon>
        <taxon>Cyperaceae</taxon>
        <taxon>Cyperoideae</taxon>
        <taxon>Rhynchosporeae</taxon>
        <taxon>Rhynchospora</taxon>
    </lineage>
</organism>
<dbReference type="InterPro" id="IPR002401">
    <property type="entry name" value="Cyt_P450_E_grp-I"/>
</dbReference>
<gene>
    <name evidence="7" type="ORF">LUZ62_085193</name>
</gene>
<dbReference type="GO" id="GO:0005506">
    <property type="term" value="F:iron ion binding"/>
    <property type="evidence" value="ECO:0007669"/>
    <property type="project" value="InterPro"/>
</dbReference>
<evidence type="ECO:0000256" key="1">
    <source>
        <dbReference type="ARBA" id="ARBA00010617"/>
    </source>
</evidence>
<keyword evidence="8" id="KW-1185">Reference proteome</keyword>
<evidence type="ECO:0000313" key="7">
    <source>
        <dbReference type="EMBL" id="KAJ4750788.1"/>
    </source>
</evidence>
<keyword evidence="2 5" id="KW-0479">Metal-binding</keyword>
<evidence type="ECO:0000256" key="5">
    <source>
        <dbReference type="PIRSR" id="PIRSR602401-1"/>
    </source>
</evidence>
<reference evidence="7" key="1">
    <citation type="submission" date="2022-08" db="EMBL/GenBank/DDBJ databases">
        <authorList>
            <person name="Marques A."/>
        </authorList>
    </citation>
    <scope>NUCLEOTIDE SEQUENCE</scope>
    <source>
        <strain evidence="7">RhyPub2mFocal</strain>
        <tissue evidence="7">Leaves</tissue>
    </source>
</reference>
<dbReference type="GO" id="GO:0016705">
    <property type="term" value="F:oxidoreductase activity, acting on paired donors, with incorporation or reduction of molecular oxygen"/>
    <property type="evidence" value="ECO:0007669"/>
    <property type="project" value="InterPro"/>
</dbReference>
<dbReference type="AlphaFoldDB" id="A0AAV8C9Z3"/>
<keyword evidence="6" id="KW-0732">Signal</keyword>
<sequence length="526" mass="59751">MGPLSPASIILLLSLLFLSFLLCIWKRTKDPIVYSPTFKPYPLAGHLPRYLPNRNRVADWLTEVLAAAPTNTVVLRIPGDVPGVLTANPANVEYILRTNFDNYPKGGRFSDIVHDFLGIGIFNADGETWRVQRKTASFEFNTRSLRSFVVQCVNQEIQTRLILLLERVSTNGQVIDLQDVFERFAFDNVCKVSFGLDPNYLNPESTDGLAQHNNGENSRTSFSEAFRNAANLSAGRFWYAIPRFWKIKKFFNVGSERRLSESIATVHNFADQVIRSRKKEKQTSQNHDLLSRFVASSGNYSDKFLRDIVISFLLAGRETTSSALSWFFWILSSRPDVEAKILDEIHAVRAKNRGTEKCGYDFEELKEMHYLHAALTESMRLYPPVPVNSAQALKDDVLPDGTQIKNNWFISYNAYAMGRMEANWGKDCREYRPERWIHADGTFQQESPYKFTTFHAGPMMCLGKENGVHSDEVHSGIHFGPFCDGDRRKKEMSPKGYVAHAPHEGRLAGSCEGKKLLEVFPSHLCV</sequence>
<dbReference type="Proteomes" id="UP001140206">
    <property type="component" value="Chromosome 5"/>
</dbReference>
<dbReference type="InterPro" id="IPR036396">
    <property type="entry name" value="Cyt_P450_sf"/>
</dbReference>
<dbReference type="GO" id="GO:0020037">
    <property type="term" value="F:heme binding"/>
    <property type="evidence" value="ECO:0007669"/>
    <property type="project" value="InterPro"/>
</dbReference>
<dbReference type="SUPFAM" id="SSF48264">
    <property type="entry name" value="Cytochrome P450"/>
    <property type="match status" value="1"/>
</dbReference>
<dbReference type="PRINTS" id="PR00463">
    <property type="entry name" value="EP450I"/>
</dbReference>
<keyword evidence="4 5" id="KW-0408">Iron</keyword>
<accession>A0AAV8C9Z3</accession>
<dbReference type="InterPro" id="IPR001128">
    <property type="entry name" value="Cyt_P450"/>
</dbReference>
<evidence type="ECO:0000256" key="4">
    <source>
        <dbReference type="ARBA" id="ARBA00023004"/>
    </source>
</evidence>
<keyword evidence="3" id="KW-0560">Oxidoreductase</keyword>
<name>A0AAV8C9Z3_9POAL</name>
<evidence type="ECO:0008006" key="9">
    <source>
        <dbReference type="Google" id="ProtNLM"/>
    </source>
</evidence>
<dbReference type="CDD" id="cd11064">
    <property type="entry name" value="CYP86A"/>
    <property type="match status" value="1"/>
</dbReference>
<evidence type="ECO:0000256" key="6">
    <source>
        <dbReference type="SAM" id="SignalP"/>
    </source>
</evidence>
<evidence type="ECO:0000313" key="8">
    <source>
        <dbReference type="Proteomes" id="UP001140206"/>
    </source>
</evidence>
<feature type="signal peptide" evidence="6">
    <location>
        <begin position="1"/>
        <end position="23"/>
    </location>
</feature>